<keyword evidence="4" id="KW-0804">Transcription</keyword>
<dbReference type="SUPFAM" id="SSF46785">
    <property type="entry name" value="Winged helix' DNA-binding domain"/>
    <property type="match status" value="1"/>
</dbReference>
<dbReference type="EMBL" id="CP011307">
    <property type="protein sequence ID" value="ALP93843.1"/>
    <property type="molecule type" value="Genomic_DNA"/>
</dbReference>
<dbReference type="Gene3D" id="1.10.10.10">
    <property type="entry name" value="Winged helix-like DNA-binding domain superfamily/Winged helix DNA-binding domain"/>
    <property type="match status" value="1"/>
</dbReference>
<dbReference type="InterPro" id="IPR036388">
    <property type="entry name" value="WH-like_DNA-bd_sf"/>
</dbReference>
<organism evidence="6 7">
    <name type="scientific">Intestinimonas butyriciproducens</name>
    <dbReference type="NCBI Taxonomy" id="1297617"/>
    <lineage>
        <taxon>Bacteria</taxon>
        <taxon>Bacillati</taxon>
        <taxon>Bacillota</taxon>
        <taxon>Clostridia</taxon>
        <taxon>Eubacteriales</taxon>
        <taxon>Intestinimonas</taxon>
    </lineage>
</organism>
<dbReference type="InterPro" id="IPR036390">
    <property type="entry name" value="WH_DNA-bd_sf"/>
</dbReference>
<reference evidence="7" key="2">
    <citation type="submission" date="2015-04" db="EMBL/GenBank/DDBJ databases">
        <title>A butyrogenic pathway from the amino acid lysine in a human gut commensal.</title>
        <authorList>
            <person name="de Vos W.M."/>
            <person name="Bui N.T.P."/>
            <person name="Plugge C.M."/>
            <person name="Ritari J."/>
        </authorList>
    </citation>
    <scope>NUCLEOTIDE SEQUENCE [LARGE SCALE GENOMIC DNA]</scope>
    <source>
        <strain evidence="7">AF211</strain>
    </source>
</reference>
<dbReference type="STRING" id="1297617.IB211_01450"/>
<evidence type="ECO:0000256" key="3">
    <source>
        <dbReference type="ARBA" id="ARBA00023125"/>
    </source>
</evidence>
<dbReference type="InterPro" id="IPR050950">
    <property type="entry name" value="HTH-type_LysR_regulators"/>
</dbReference>
<keyword evidence="2" id="KW-0805">Transcription regulation</keyword>
<dbReference type="Proteomes" id="UP000064844">
    <property type="component" value="Chromosome"/>
</dbReference>
<dbReference type="eggNOG" id="COG0583">
    <property type="taxonomic scope" value="Bacteria"/>
</dbReference>
<comment type="similarity">
    <text evidence="1">Belongs to the LysR transcriptional regulatory family.</text>
</comment>
<dbReference type="PANTHER" id="PTHR30419">
    <property type="entry name" value="HTH-TYPE TRANSCRIPTIONAL REGULATOR YBHD"/>
    <property type="match status" value="1"/>
</dbReference>
<dbReference type="InterPro" id="IPR000847">
    <property type="entry name" value="LysR_HTH_N"/>
</dbReference>
<sequence length="298" mass="34193">MKMLHLQYFKALAENEHLFRTANELYISPSALSASISRLETDLGVRLFDRVGRNIQLNEDGKKFYYHVKRVLDELDLARMELKQSGEHKMPSLNVATSTHVLWEEPFAEYVQRNPGIAFTSRTVPLERLACGEQMMRYDFIITALSDIPSSEYEYEVLIPNDRPILAVYEGHPLANRKEISLSEAKNEAFVALSKGFSSRQYFDVMCELAGFTPNIVAEGDYALRTRLVKDHVGITLTTLMGAKSLLLRGLKFIEVVEPVNYRIQSIFWKKMCDLSPQAKAFKAFLIAYYRNYELTLP</sequence>
<evidence type="ECO:0000256" key="1">
    <source>
        <dbReference type="ARBA" id="ARBA00009437"/>
    </source>
</evidence>
<dbReference type="Gene3D" id="3.40.190.290">
    <property type="match status" value="1"/>
</dbReference>
<feature type="domain" description="HTH lysR-type" evidence="5">
    <location>
        <begin position="1"/>
        <end position="58"/>
    </location>
</feature>
<keyword evidence="3" id="KW-0238">DNA-binding</keyword>
<dbReference type="InterPro" id="IPR005119">
    <property type="entry name" value="LysR_subst-bd"/>
</dbReference>
<evidence type="ECO:0000256" key="4">
    <source>
        <dbReference type="ARBA" id="ARBA00023163"/>
    </source>
</evidence>
<dbReference type="GO" id="GO:0003700">
    <property type="term" value="F:DNA-binding transcription factor activity"/>
    <property type="evidence" value="ECO:0007669"/>
    <property type="project" value="InterPro"/>
</dbReference>
<dbReference type="GO" id="GO:0005829">
    <property type="term" value="C:cytosol"/>
    <property type="evidence" value="ECO:0007669"/>
    <property type="project" value="TreeGrafter"/>
</dbReference>
<dbReference type="GO" id="GO:0003677">
    <property type="term" value="F:DNA binding"/>
    <property type="evidence" value="ECO:0007669"/>
    <property type="project" value="UniProtKB-KW"/>
</dbReference>
<dbReference type="Pfam" id="PF03466">
    <property type="entry name" value="LysR_substrate"/>
    <property type="match status" value="1"/>
</dbReference>
<gene>
    <name evidence="6" type="ORF">IB211_01450</name>
</gene>
<dbReference type="Pfam" id="PF00126">
    <property type="entry name" value="HTH_1"/>
    <property type="match status" value="1"/>
</dbReference>
<reference evidence="6 7" key="1">
    <citation type="journal article" date="2015" name="Nat. Commun.">
        <title>Production of butyrate from lysine and the Amadori product fructoselysine by a human gut commensal.</title>
        <authorList>
            <person name="Bui T.P."/>
            <person name="Ritari J."/>
            <person name="Boeren S."/>
            <person name="de Waard P."/>
            <person name="Plugge C.M."/>
            <person name="de Vos W.M."/>
        </authorList>
    </citation>
    <scope>NUCLEOTIDE SEQUENCE [LARGE SCALE GENOMIC DNA]</scope>
    <source>
        <strain evidence="6 7">AF211</strain>
    </source>
</reference>
<dbReference type="RefSeq" id="WP_033117097.1">
    <property type="nucleotide sequence ID" value="NZ_CP011307.1"/>
</dbReference>
<accession>A0A0S2W3G1</accession>
<keyword evidence="7" id="KW-1185">Reference proteome</keyword>
<dbReference type="PANTHER" id="PTHR30419:SF28">
    <property type="entry name" value="HTH-TYPE TRANSCRIPTIONAL REGULATOR BSDA"/>
    <property type="match status" value="1"/>
</dbReference>
<evidence type="ECO:0000256" key="2">
    <source>
        <dbReference type="ARBA" id="ARBA00023015"/>
    </source>
</evidence>
<protein>
    <submittedName>
        <fullName evidence="6">Transcriptional regulator, LysR family</fullName>
    </submittedName>
</protein>
<proteinExistence type="inferred from homology"/>
<evidence type="ECO:0000313" key="6">
    <source>
        <dbReference type="EMBL" id="ALP93843.1"/>
    </source>
</evidence>
<dbReference type="SUPFAM" id="SSF53850">
    <property type="entry name" value="Periplasmic binding protein-like II"/>
    <property type="match status" value="1"/>
</dbReference>
<dbReference type="KEGG" id="ibu:IB211_01450"/>
<evidence type="ECO:0000259" key="5">
    <source>
        <dbReference type="PROSITE" id="PS50931"/>
    </source>
</evidence>
<dbReference type="AlphaFoldDB" id="A0A0S2W3G1"/>
<dbReference type="FunFam" id="1.10.10.10:FF:000001">
    <property type="entry name" value="LysR family transcriptional regulator"/>
    <property type="match status" value="1"/>
</dbReference>
<evidence type="ECO:0000313" key="7">
    <source>
        <dbReference type="Proteomes" id="UP000064844"/>
    </source>
</evidence>
<dbReference type="PROSITE" id="PS50931">
    <property type="entry name" value="HTH_LYSR"/>
    <property type="match status" value="1"/>
</dbReference>
<name>A0A0S2W3G1_9FIRM</name>